<evidence type="ECO:0000313" key="3">
    <source>
        <dbReference type="Proteomes" id="UP000314294"/>
    </source>
</evidence>
<gene>
    <name evidence="2" type="ORF">EYF80_000439</name>
</gene>
<proteinExistence type="predicted"/>
<feature type="region of interest" description="Disordered" evidence="1">
    <location>
        <begin position="25"/>
        <end position="48"/>
    </location>
</feature>
<sequence length="110" mass="11763">MALWGIRSVTSPVRRQAAEFTALHSAMSDMRGDQQADGRPGSGTRSHGTFWPGHVFSVNCQTCADKYIAPEVSPPPALHAQCQALPARHNSFTDLKESAAAQAEMTGALI</sequence>
<evidence type="ECO:0000256" key="1">
    <source>
        <dbReference type="SAM" id="MobiDB-lite"/>
    </source>
</evidence>
<reference evidence="2 3" key="1">
    <citation type="submission" date="2019-03" db="EMBL/GenBank/DDBJ databases">
        <title>First draft genome of Liparis tanakae, snailfish: a comprehensive survey of snailfish specific genes.</title>
        <authorList>
            <person name="Kim W."/>
            <person name="Song I."/>
            <person name="Jeong J.-H."/>
            <person name="Kim D."/>
            <person name="Kim S."/>
            <person name="Ryu S."/>
            <person name="Song J.Y."/>
            <person name="Lee S.K."/>
        </authorList>
    </citation>
    <scope>NUCLEOTIDE SEQUENCE [LARGE SCALE GENOMIC DNA]</scope>
    <source>
        <tissue evidence="2">Muscle</tissue>
    </source>
</reference>
<comment type="caution">
    <text evidence="2">The sequence shown here is derived from an EMBL/GenBank/DDBJ whole genome shotgun (WGS) entry which is preliminary data.</text>
</comment>
<keyword evidence="3" id="KW-1185">Reference proteome</keyword>
<dbReference type="Proteomes" id="UP000314294">
    <property type="component" value="Unassembled WGS sequence"/>
</dbReference>
<accession>A0A4Z2JGQ7</accession>
<evidence type="ECO:0000313" key="2">
    <source>
        <dbReference type="EMBL" id="TNN89151.1"/>
    </source>
</evidence>
<organism evidence="2 3">
    <name type="scientific">Liparis tanakae</name>
    <name type="common">Tanaka's snailfish</name>
    <dbReference type="NCBI Taxonomy" id="230148"/>
    <lineage>
        <taxon>Eukaryota</taxon>
        <taxon>Metazoa</taxon>
        <taxon>Chordata</taxon>
        <taxon>Craniata</taxon>
        <taxon>Vertebrata</taxon>
        <taxon>Euteleostomi</taxon>
        <taxon>Actinopterygii</taxon>
        <taxon>Neopterygii</taxon>
        <taxon>Teleostei</taxon>
        <taxon>Neoteleostei</taxon>
        <taxon>Acanthomorphata</taxon>
        <taxon>Eupercaria</taxon>
        <taxon>Perciformes</taxon>
        <taxon>Cottioidei</taxon>
        <taxon>Cottales</taxon>
        <taxon>Liparidae</taxon>
        <taxon>Liparis</taxon>
    </lineage>
</organism>
<name>A0A4Z2JGQ7_9TELE</name>
<dbReference type="EMBL" id="SRLO01000002">
    <property type="protein sequence ID" value="TNN89151.1"/>
    <property type="molecule type" value="Genomic_DNA"/>
</dbReference>
<protein>
    <submittedName>
        <fullName evidence="2">Uncharacterized protein</fullName>
    </submittedName>
</protein>
<dbReference type="AlphaFoldDB" id="A0A4Z2JGQ7"/>